<feature type="DNA-binding region" description="H-T-H motif" evidence="4">
    <location>
        <begin position="50"/>
        <end position="69"/>
    </location>
</feature>
<name>A0ABX8D244_9CELL</name>
<keyword evidence="3" id="KW-0804">Transcription</keyword>
<keyword evidence="1" id="KW-0805">Transcription regulation</keyword>
<dbReference type="Pfam" id="PF02909">
    <property type="entry name" value="TetR_C_1"/>
    <property type="match status" value="1"/>
</dbReference>
<keyword evidence="7" id="KW-1185">Reference proteome</keyword>
<evidence type="ECO:0000256" key="3">
    <source>
        <dbReference type="ARBA" id="ARBA00023163"/>
    </source>
</evidence>
<dbReference type="EMBL" id="CP074405">
    <property type="protein sequence ID" value="QVI61083.1"/>
    <property type="molecule type" value="Genomic_DNA"/>
</dbReference>
<evidence type="ECO:0000256" key="4">
    <source>
        <dbReference type="PROSITE-ProRule" id="PRU00335"/>
    </source>
</evidence>
<dbReference type="PROSITE" id="PS50977">
    <property type="entry name" value="HTH_TETR_2"/>
    <property type="match status" value="1"/>
</dbReference>
<dbReference type="PANTHER" id="PTHR30055:SF151">
    <property type="entry name" value="TRANSCRIPTIONAL REGULATORY PROTEIN"/>
    <property type="match status" value="1"/>
</dbReference>
<dbReference type="Gene3D" id="1.10.357.10">
    <property type="entry name" value="Tetracycline Repressor, domain 2"/>
    <property type="match status" value="1"/>
</dbReference>
<dbReference type="PANTHER" id="PTHR30055">
    <property type="entry name" value="HTH-TYPE TRANSCRIPTIONAL REGULATOR RUTR"/>
    <property type="match status" value="1"/>
</dbReference>
<dbReference type="Pfam" id="PF00440">
    <property type="entry name" value="TetR_N"/>
    <property type="match status" value="1"/>
</dbReference>
<dbReference type="InterPro" id="IPR036271">
    <property type="entry name" value="Tet_transcr_reg_TetR-rel_C_sf"/>
</dbReference>
<evidence type="ECO:0000259" key="5">
    <source>
        <dbReference type="PROSITE" id="PS50977"/>
    </source>
</evidence>
<evidence type="ECO:0000313" key="7">
    <source>
        <dbReference type="Proteomes" id="UP000677804"/>
    </source>
</evidence>
<dbReference type="SUPFAM" id="SSF48498">
    <property type="entry name" value="Tetracyclin repressor-like, C-terminal domain"/>
    <property type="match status" value="1"/>
</dbReference>
<dbReference type="Gene3D" id="1.10.10.60">
    <property type="entry name" value="Homeodomain-like"/>
    <property type="match status" value="1"/>
</dbReference>
<proteinExistence type="predicted"/>
<protein>
    <submittedName>
        <fullName evidence="6">TetR family transcriptional regulator</fullName>
    </submittedName>
</protein>
<dbReference type="RefSeq" id="WP_207341063.1">
    <property type="nucleotide sequence ID" value="NZ_CP074405.1"/>
</dbReference>
<evidence type="ECO:0000256" key="1">
    <source>
        <dbReference type="ARBA" id="ARBA00023015"/>
    </source>
</evidence>
<sequence length="254" mass="26966">MARELLDLLWRDHPAAPRAGSRGPRSRVTTSQVVDAAVALADAEGVGAVTVRRLAARLGVAPNAVYSHVGARDDLLVLMVDAVHARQHRAAHPDTGWRARVTAVAEADLATYGRHPWLLDVDDQRTAFGPGTVAAYDHRLHAFDGTGLDDLDRDAAAAFVADFVRASARARRTDPPAGATAAVWARWADRLATYVGDRYALARRVGAVAGEAMAGPASAEHAWRFGLARVLDALDALVGAADDRPDRPGPDRAG</sequence>
<dbReference type="InterPro" id="IPR004111">
    <property type="entry name" value="Repressor_TetR_C"/>
</dbReference>
<feature type="domain" description="HTH tetR-type" evidence="5">
    <location>
        <begin position="27"/>
        <end position="87"/>
    </location>
</feature>
<organism evidence="6 7">
    <name type="scientific">Cellulomonas wangleii</name>
    <dbReference type="NCBI Taxonomy" id="2816956"/>
    <lineage>
        <taxon>Bacteria</taxon>
        <taxon>Bacillati</taxon>
        <taxon>Actinomycetota</taxon>
        <taxon>Actinomycetes</taxon>
        <taxon>Micrococcales</taxon>
        <taxon>Cellulomonadaceae</taxon>
        <taxon>Cellulomonas</taxon>
    </lineage>
</organism>
<evidence type="ECO:0000256" key="2">
    <source>
        <dbReference type="ARBA" id="ARBA00023125"/>
    </source>
</evidence>
<dbReference type="InterPro" id="IPR050109">
    <property type="entry name" value="HTH-type_TetR-like_transc_reg"/>
</dbReference>
<dbReference type="InterPro" id="IPR001647">
    <property type="entry name" value="HTH_TetR"/>
</dbReference>
<dbReference type="Proteomes" id="UP000677804">
    <property type="component" value="Chromosome"/>
</dbReference>
<gene>
    <name evidence="6" type="ORF">KG103_11195</name>
</gene>
<dbReference type="InterPro" id="IPR009057">
    <property type="entry name" value="Homeodomain-like_sf"/>
</dbReference>
<accession>A0ABX8D244</accession>
<evidence type="ECO:0000313" key="6">
    <source>
        <dbReference type="EMBL" id="QVI61083.1"/>
    </source>
</evidence>
<reference evidence="6 7" key="1">
    <citation type="submission" date="2021-05" db="EMBL/GenBank/DDBJ databases">
        <title>Novel species in genus Cellulomonas.</title>
        <authorList>
            <person name="Zhang G."/>
        </authorList>
    </citation>
    <scope>NUCLEOTIDE SEQUENCE [LARGE SCALE GENOMIC DNA]</scope>
    <source>
        <strain evidence="7">zg-ZUI222</strain>
    </source>
</reference>
<keyword evidence="2 4" id="KW-0238">DNA-binding</keyword>
<dbReference type="SUPFAM" id="SSF46689">
    <property type="entry name" value="Homeodomain-like"/>
    <property type="match status" value="1"/>
</dbReference>